<reference evidence="2" key="2">
    <citation type="submission" date="2022-01" db="EMBL/GenBank/DDBJ databases">
        <authorList>
            <person name="Yamashiro T."/>
            <person name="Shiraishi A."/>
            <person name="Satake H."/>
            <person name="Nakayama K."/>
        </authorList>
    </citation>
    <scope>NUCLEOTIDE SEQUENCE</scope>
</reference>
<sequence length="313" mass="36452">MERFKEAIYKQREEINERMTKIYSLLKEYTKGKSPEKVLVRDEVGKPVTKYINAISLVRMENNKGKKSDEVVDKNIIDPIELVEKEDAMDDVKDNESDRSVNEDSTRWGKINKKTIEDLVDNHKYNNSLLATRLGKMDNETCNSLPVGPMYEAILKKKLSRKDGRGGNFVIPCSTGRLKFMKALAGQDIKEDEYMPLILRTSFLTTARAEIKFYKGSMTLKAGRYKIRFVRTLEFPSKIEERIERDVDPMIPTNYLNRRILEWEERIKNCQKDEMRFSKWRSKVFDDKNIVGHNFFIYELAEEGSSVSGEGVT</sequence>
<dbReference type="Proteomes" id="UP001151760">
    <property type="component" value="Unassembled WGS sequence"/>
</dbReference>
<proteinExistence type="predicted"/>
<evidence type="ECO:0000256" key="1">
    <source>
        <dbReference type="SAM" id="MobiDB-lite"/>
    </source>
</evidence>
<keyword evidence="3" id="KW-1185">Reference proteome</keyword>
<accession>A0ABQ5EQV1</accession>
<feature type="region of interest" description="Disordered" evidence="1">
    <location>
        <begin position="87"/>
        <end position="106"/>
    </location>
</feature>
<organism evidence="2 3">
    <name type="scientific">Tanacetum coccineum</name>
    <dbReference type="NCBI Taxonomy" id="301880"/>
    <lineage>
        <taxon>Eukaryota</taxon>
        <taxon>Viridiplantae</taxon>
        <taxon>Streptophyta</taxon>
        <taxon>Embryophyta</taxon>
        <taxon>Tracheophyta</taxon>
        <taxon>Spermatophyta</taxon>
        <taxon>Magnoliopsida</taxon>
        <taxon>eudicotyledons</taxon>
        <taxon>Gunneridae</taxon>
        <taxon>Pentapetalae</taxon>
        <taxon>asterids</taxon>
        <taxon>campanulids</taxon>
        <taxon>Asterales</taxon>
        <taxon>Asteraceae</taxon>
        <taxon>Asteroideae</taxon>
        <taxon>Anthemideae</taxon>
        <taxon>Anthemidinae</taxon>
        <taxon>Tanacetum</taxon>
    </lineage>
</organism>
<comment type="caution">
    <text evidence="2">The sequence shown here is derived from an EMBL/GenBank/DDBJ whole genome shotgun (WGS) entry which is preliminary data.</text>
</comment>
<name>A0ABQ5EQV1_9ASTR</name>
<evidence type="ECO:0000313" key="2">
    <source>
        <dbReference type="EMBL" id="GJT53361.1"/>
    </source>
</evidence>
<reference evidence="2" key="1">
    <citation type="journal article" date="2022" name="Int. J. Mol. Sci.">
        <title>Draft Genome of Tanacetum Coccineum: Genomic Comparison of Closely Related Tanacetum-Family Plants.</title>
        <authorList>
            <person name="Yamashiro T."/>
            <person name="Shiraishi A."/>
            <person name="Nakayama K."/>
            <person name="Satake H."/>
        </authorList>
    </citation>
    <scope>NUCLEOTIDE SEQUENCE</scope>
</reference>
<dbReference type="EMBL" id="BQNB010016580">
    <property type="protein sequence ID" value="GJT53361.1"/>
    <property type="molecule type" value="Genomic_DNA"/>
</dbReference>
<protein>
    <submittedName>
        <fullName evidence="2">Uncharacterized protein</fullName>
    </submittedName>
</protein>
<gene>
    <name evidence="2" type="ORF">Tco_0988415</name>
</gene>
<evidence type="ECO:0000313" key="3">
    <source>
        <dbReference type="Proteomes" id="UP001151760"/>
    </source>
</evidence>